<dbReference type="PANTHER" id="PTHR43376:SF1">
    <property type="entry name" value="OLIGOPEPTIDE TRANSPORT SYSTEM PERMEASE PROTEIN"/>
    <property type="match status" value="1"/>
</dbReference>
<evidence type="ECO:0000256" key="5">
    <source>
        <dbReference type="RuleBase" id="RU363032"/>
    </source>
</evidence>
<dbReference type="KEGG" id="ahg:AHOG_08335"/>
<dbReference type="GO" id="GO:0055085">
    <property type="term" value="P:transmembrane transport"/>
    <property type="evidence" value="ECO:0007669"/>
    <property type="project" value="InterPro"/>
</dbReference>
<keyword evidence="2 5" id="KW-0812">Transmembrane</keyword>
<name>A0A221W0N5_9PSEU</name>
<feature type="transmembrane region" description="Helical" evidence="5">
    <location>
        <begin position="249"/>
        <end position="275"/>
    </location>
</feature>
<organism evidence="6 7">
    <name type="scientific">Actinoalloteichus hoggarensis</name>
    <dbReference type="NCBI Taxonomy" id="1470176"/>
    <lineage>
        <taxon>Bacteria</taxon>
        <taxon>Bacillati</taxon>
        <taxon>Actinomycetota</taxon>
        <taxon>Actinomycetes</taxon>
        <taxon>Pseudonocardiales</taxon>
        <taxon>Pseudonocardiaceae</taxon>
        <taxon>Actinoalloteichus</taxon>
    </lineage>
</organism>
<feature type="transmembrane region" description="Helical" evidence="5">
    <location>
        <begin position="295"/>
        <end position="321"/>
    </location>
</feature>
<keyword evidence="7" id="KW-1185">Reference proteome</keyword>
<keyword evidence="4 5" id="KW-0472">Membrane</keyword>
<feature type="transmembrane region" description="Helical" evidence="5">
    <location>
        <begin position="183"/>
        <end position="212"/>
    </location>
</feature>
<evidence type="ECO:0000256" key="1">
    <source>
        <dbReference type="ARBA" id="ARBA00004141"/>
    </source>
</evidence>
<keyword evidence="3 5" id="KW-1133">Transmembrane helix</keyword>
<feature type="transmembrane region" description="Helical" evidence="5">
    <location>
        <begin position="102"/>
        <end position="127"/>
    </location>
</feature>
<dbReference type="OrthoDB" id="9778910at2"/>
<dbReference type="PROSITE" id="PS50928">
    <property type="entry name" value="ABC_TM1"/>
    <property type="match status" value="1"/>
</dbReference>
<dbReference type="AlphaFoldDB" id="A0A221W0N5"/>
<evidence type="ECO:0000256" key="2">
    <source>
        <dbReference type="ARBA" id="ARBA00022692"/>
    </source>
</evidence>
<dbReference type="Proteomes" id="UP000204221">
    <property type="component" value="Chromosome"/>
</dbReference>
<comment type="subcellular location">
    <subcellularLocation>
        <location evidence="5">Cell membrane</location>
        <topology evidence="5">Multi-pass membrane protein</topology>
    </subcellularLocation>
    <subcellularLocation>
        <location evidence="1">Membrane</location>
        <topology evidence="1">Multi-pass membrane protein</topology>
    </subcellularLocation>
</comment>
<evidence type="ECO:0000256" key="4">
    <source>
        <dbReference type="ARBA" id="ARBA00023136"/>
    </source>
</evidence>
<protein>
    <submittedName>
        <fullName evidence="6">Dipeptide transport system permease protein DppB</fullName>
    </submittedName>
</protein>
<dbReference type="SUPFAM" id="SSF161098">
    <property type="entry name" value="MetI-like"/>
    <property type="match status" value="1"/>
</dbReference>
<dbReference type="RefSeq" id="WP_093940836.1">
    <property type="nucleotide sequence ID" value="NZ_CP022521.1"/>
</dbReference>
<evidence type="ECO:0000256" key="3">
    <source>
        <dbReference type="ARBA" id="ARBA00022989"/>
    </source>
</evidence>
<evidence type="ECO:0000313" key="6">
    <source>
        <dbReference type="EMBL" id="ASO19312.1"/>
    </source>
</evidence>
<dbReference type="PANTHER" id="PTHR43376">
    <property type="entry name" value="OLIGOPEPTIDE TRANSPORT SYSTEM PERMEASE PROTEIN"/>
    <property type="match status" value="1"/>
</dbReference>
<comment type="similarity">
    <text evidence="5">Belongs to the binding-protein-dependent transport system permease family.</text>
</comment>
<gene>
    <name evidence="6" type="primary">dppB3</name>
    <name evidence="6" type="ORF">AHOG_08335</name>
</gene>
<evidence type="ECO:0000313" key="7">
    <source>
        <dbReference type="Proteomes" id="UP000204221"/>
    </source>
</evidence>
<dbReference type="Pfam" id="PF00528">
    <property type="entry name" value="BPD_transp_1"/>
    <property type="match status" value="1"/>
</dbReference>
<keyword evidence="5" id="KW-0813">Transport</keyword>
<accession>A0A221W0N5</accession>
<reference evidence="6 7" key="1">
    <citation type="submission" date="2017-07" db="EMBL/GenBank/DDBJ databases">
        <title>Complete genome sequence of Actinoalloteichus hoggarensis DSM 45943, type strain of Actinoalloteichus hoggarensis.</title>
        <authorList>
            <person name="Ruckert C."/>
            <person name="Nouioui I."/>
            <person name="Willmese J."/>
            <person name="van Wezel G."/>
            <person name="Klenk H.-P."/>
            <person name="Kalinowski J."/>
            <person name="Zotchev S.B."/>
        </authorList>
    </citation>
    <scope>NUCLEOTIDE SEQUENCE [LARGE SCALE GENOMIC DNA]</scope>
    <source>
        <strain evidence="6 7">DSM 45943</strain>
    </source>
</reference>
<dbReference type="InterPro" id="IPR035906">
    <property type="entry name" value="MetI-like_sf"/>
</dbReference>
<sequence length="329" mass="35448">MNYLRRKLLFYLIAVWAAITINFLIPRLMPGSPVDALLGRLQQAGGAVSAEARASLEVMLGHGGQGGLWEQYVGYLGNLLRGDFGISSTYFPTEVSTILGAALPWTLVLVGLCTCLSFALGVTLGMVVGWRRGSRLDHLVPIATFLAAVPYFWLALVLVFLFGSTLRLLPLTGGYEYGTTVGFNWAFIGSALYHALLPAITIVLSSVGGWLLGMRNMMVSTMGEDYVLTAEAKGLRPRRIMITYAARNAVIPSIAGFAISLGFVVSGSIVTEVVFSYPGIGFTLLQAVQNNDYPLMQAVFLVITLTVLGANLLVDLLYAVIDPRTRQAG</sequence>
<feature type="transmembrane region" description="Helical" evidence="5">
    <location>
        <begin position="139"/>
        <end position="163"/>
    </location>
</feature>
<dbReference type="GO" id="GO:0005886">
    <property type="term" value="C:plasma membrane"/>
    <property type="evidence" value="ECO:0007669"/>
    <property type="project" value="UniProtKB-SubCell"/>
</dbReference>
<feature type="transmembrane region" description="Helical" evidence="5">
    <location>
        <begin position="9"/>
        <end position="29"/>
    </location>
</feature>
<dbReference type="CDD" id="cd06261">
    <property type="entry name" value="TM_PBP2"/>
    <property type="match status" value="1"/>
</dbReference>
<dbReference type="Gene3D" id="1.10.3720.10">
    <property type="entry name" value="MetI-like"/>
    <property type="match status" value="1"/>
</dbReference>
<dbReference type="InterPro" id="IPR000515">
    <property type="entry name" value="MetI-like"/>
</dbReference>
<proteinExistence type="inferred from homology"/>
<dbReference type="EMBL" id="CP022521">
    <property type="protein sequence ID" value="ASO19312.1"/>
    <property type="molecule type" value="Genomic_DNA"/>
</dbReference>